<feature type="transmembrane region" description="Helical" evidence="5">
    <location>
        <begin position="104"/>
        <end position="123"/>
    </location>
</feature>
<evidence type="ECO:0000259" key="6">
    <source>
        <dbReference type="Pfam" id="PF10277"/>
    </source>
</evidence>
<keyword evidence="2 5" id="KW-0812">Transmembrane</keyword>
<comment type="subcellular location">
    <subcellularLocation>
        <location evidence="1">Endomembrane system</location>
        <topology evidence="1">Multi-pass membrane protein</topology>
    </subcellularLocation>
</comment>
<dbReference type="Pfam" id="PF10277">
    <property type="entry name" value="Frag1"/>
    <property type="match status" value="1"/>
</dbReference>
<dbReference type="PANTHER" id="PTHR21324:SF2">
    <property type="entry name" value="EG:22E5.9 PROTEIN"/>
    <property type="match status" value="1"/>
</dbReference>
<keyword evidence="8" id="KW-1185">Reference proteome</keyword>
<dbReference type="Proteomes" id="UP001306508">
    <property type="component" value="Unassembled WGS sequence"/>
</dbReference>
<feature type="transmembrane region" description="Helical" evidence="5">
    <location>
        <begin position="75"/>
        <end position="98"/>
    </location>
</feature>
<feature type="transmembrane region" description="Helical" evidence="5">
    <location>
        <begin position="36"/>
        <end position="54"/>
    </location>
</feature>
<evidence type="ECO:0000256" key="1">
    <source>
        <dbReference type="ARBA" id="ARBA00004127"/>
    </source>
</evidence>
<organism evidence="7 8">
    <name type="scientific">Arxiozyma heterogenica</name>
    <dbReference type="NCBI Taxonomy" id="278026"/>
    <lineage>
        <taxon>Eukaryota</taxon>
        <taxon>Fungi</taxon>
        <taxon>Dikarya</taxon>
        <taxon>Ascomycota</taxon>
        <taxon>Saccharomycotina</taxon>
        <taxon>Saccharomycetes</taxon>
        <taxon>Saccharomycetales</taxon>
        <taxon>Saccharomycetaceae</taxon>
        <taxon>Arxiozyma</taxon>
    </lineage>
</organism>
<name>A0AAN8A5Z6_9SACH</name>
<dbReference type="InterPro" id="IPR019402">
    <property type="entry name" value="CWH43_N"/>
</dbReference>
<evidence type="ECO:0000256" key="3">
    <source>
        <dbReference type="ARBA" id="ARBA00022989"/>
    </source>
</evidence>
<dbReference type="AlphaFoldDB" id="A0AAN8A5Z6"/>
<feature type="transmembrane region" description="Helical" evidence="5">
    <location>
        <begin position="170"/>
        <end position="190"/>
    </location>
</feature>
<dbReference type="InterPro" id="IPR050911">
    <property type="entry name" value="DRAM/TMEM150_Autophagy_Mod"/>
</dbReference>
<evidence type="ECO:0000256" key="4">
    <source>
        <dbReference type="ARBA" id="ARBA00023136"/>
    </source>
</evidence>
<dbReference type="EMBL" id="JAWIZZ010000064">
    <property type="protein sequence ID" value="KAK5773822.1"/>
    <property type="molecule type" value="Genomic_DNA"/>
</dbReference>
<accession>A0AAN8A5Z6</accession>
<comment type="caution">
    <text evidence="7">The sequence shown here is derived from an EMBL/GenBank/DDBJ whole genome shotgun (WGS) entry which is preliminary data.</text>
</comment>
<proteinExistence type="predicted"/>
<feature type="transmembrane region" description="Helical" evidence="5">
    <location>
        <begin position="202"/>
        <end position="221"/>
    </location>
</feature>
<keyword evidence="3 5" id="KW-1133">Transmembrane helix</keyword>
<protein>
    <recommendedName>
        <fullName evidence="6">CWH43-like N-terminal domain-containing protein</fullName>
    </recommendedName>
</protein>
<reference evidence="8" key="1">
    <citation type="submission" date="2023-07" db="EMBL/GenBank/DDBJ databases">
        <title>A draft genome of Kazachstania heterogenica Y-27499.</title>
        <authorList>
            <person name="Donic C."/>
            <person name="Kralova J.S."/>
            <person name="Fidel L."/>
            <person name="Ben-Dor S."/>
            <person name="Jung S."/>
        </authorList>
    </citation>
    <scope>NUCLEOTIDE SEQUENCE [LARGE SCALE GENOMIC DNA]</scope>
    <source>
        <strain evidence="8">Y27499</strain>
    </source>
</reference>
<evidence type="ECO:0000256" key="5">
    <source>
        <dbReference type="SAM" id="Phobius"/>
    </source>
</evidence>
<evidence type="ECO:0000313" key="8">
    <source>
        <dbReference type="Proteomes" id="UP001306508"/>
    </source>
</evidence>
<dbReference type="PANTHER" id="PTHR21324">
    <property type="entry name" value="FASTING-INDUCIBLE INTEGRAL MEMBRANE PROTEIN TM6P1-RELATED"/>
    <property type="match status" value="1"/>
</dbReference>
<sequence length="251" mass="29609">MLVCWAAQGHPIYWFMHTDQFPVYISDIGATNLRPLFIACSAWQGIGYVLVVFMEFTQRFLYLMNPWFTYHERNLILASLLLGIVGQLGLLFCTIWSTALLHKVHITMVSIFIIFMFLSIICLTSQYLSMGRHYALIHYKSGNSNVLDSRDLKWWQWKGYKWNKFTISGLFKLVWLICSVVWAISFASFQDSNDSISACFEWLLAFWLGLIFIIISIDFYLGSTWKTSKYWSQINYYNSYYKFEKYTNDPN</sequence>
<evidence type="ECO:0000313" key="7">
    <source>
        <dbReference type="EMBL" id="KAK5773822.1"/>
    </source>
</evidence>
<dbReference type="GO" id="GO:0005886">
    <property type="term" value="C:plasma membrane"/>
    <property type="evidence" value="ECO:0007669"/>
    <property type="project" value="TreeGrafter"/>
</dbReference>
<evidence type="ECO:0000256" key="2">
    <source>
        <dbReference type="ARBA" id="ARBA00022692"/>
    </source>
</evidence>
<gene>
    <name evidence="7" type="ORF">RI543_004878</name>
</gene>
<feature type="domain" description="CWH43-like N-terminal" evidence="6">
    <location>
        <begin position="1"/>
        <end position="220"/>
    </location>
</feature>
<dbReference type="GO" id="GO:0012505">
    <property type="term" value="C:endomembrane system"/>
    <property type="evidence" value="ECO:0007669"/>
    <property type="project" value="UniProtKB-SubCell"/>
</dbReference>
<keyword evidence="4 5" id="KW-0472">Membrane</keyword>